<comment type="caution">
    <text evidence="2">The sequence shown here is derived from an EMBL/GenBank/DDBJ whole genome shotgun (WGS) entry which is preliminary data.</text>
</comment>
<proteinExistence type="predicted"/>
<evidence type="ECO:0000313" key="2">
    <source>
        <dbReference type="EMBL" id="KKK71894.1"/>
    </source>
</evidence>
<dbReference type="AlphaFoldDB" id="A0A0F8ZZS6"/>
<name>A0A0F8ZZS6_9ZZZZ</name>
<evidence type="ECO:0000256" key="1">
    <source>
        <dbReference type="SAM" id="MobiDB-lite"/>
    </source>
</evidence>
<reference evidence="2" key="1">
    <citation type="journal article" date="2015" name="Nature">
        <title>Complex archaea that bridge the gap between prokaryotes and eukaryotes.</title>
        <authorList>
            <person name="Spang A."/>
            <person name="Saw J.H."/>
            <person name="Jorgensen S.L."/>
            <person name="Zaremba-Niedzwiedzka K."/>
            <person name="Martijn J."/>
            <person name="Lind A.E."/>
            <person name="van Eijk R."/>
            <person name="Schleper C."/>
            <person name="Guy L."/>
            <person name="Ettema T.J."/>
        </authorList>
    </citation>
    <scope>NUCLEOTIDE SEQUENCE</scope>
</reference>
<organism evidence="2">
    <name type="scientific">marine sediment metagenome</name>
    <dbReference type="NCBI Taxonomy" id="412755"/>
    <lineage>
        <taxon>unclassified sequences</taxon>
        <taxon>metagenomes</taxon>
        <taxon>ecological metagenomes</taxon>
    </lineage>
</organism>
<feature type="region of interest" description="Disordered" evidence="1">
    <location>
        <begin position="165"/>
        <end position="196"/>
    </location>
</feature>
<dbReference type="EMBL" id="LAZR01057526">
    <property type="protein sequence ID" value="KKK71894.1"/>
    <property type="molecule type" value="Genomic_DNA"/>
</dbReference>
<accession>A0A0F8ZZS6</accession>
<protein>
    <submittedName>
        <fullName evidence="2">Uncharacterized protein</fullName>
    </submittedName>
</protein>
<sequence>MPITTTTLLITGLVATGVSTIISVQQARQQAKTASAIGEFNAQVSKTRAAEKAERLKIAGKARQDELIEQRRIILARNRAKFGKAGVTLEGSPLLVQQETAKNITQDAVMENFNTQIGISAVISRGESEAGLSLLQAKSVKAASRLQVGQALFSGLVQASNIGLNASSTGGGGTKTSSGGTDNKKKKKTDTGGKDE</sequence>
<gene>
    <name evidence="2" type="ORF">LCGC14_2909330</name>
</gene>